<dbReference type="InterPro" id="IPR055764">
    <property type="entry name" value="DUF7340"/>
</dbReference>
<protein>
    <submittedName>
        <fullName evidence="4">Uncharacterized protein</fullName>
    </submittedName>
</protein>
<evidence type="ECO:0000256" key="1">
    <source>
        <dbReference type="SAM" id="MobiDB-lite"/>
    </source>
</evidence>
<feature type="region of interest" description="Disordered" evidence="1">
    <location>
        <begin position="52"/>
        <end position="71"/>
    </location>
</feature>
<dbReference type="Proteomes" id="UP000295087">
    <property type="component" value="Unassembled WGS sequence"/>
</dbReference>
<dbReference type="Pfam" id="PF24030">
    <property type="entry name" value="DUF7341"/>
    <property type="match status" value="1"/>
</dbReference>
<proteinExistence type="predicted"/>
<evidence type="ECO:0000259" key="2">
    <source>
        <dbReference type="Pfam" id="PF24029"/>
    </source>
</evidence>
<accession>A0A4V3CMJ1</accession>
<feature type="domain" description="DUF7341" evidence="3">
    <location>
        <begin position="7"/>
        <end position="140"/>
    </location>
</feature>
<dbReference type="AlphaFoldDB" id="A0A4V3CMJ1"/>
<comment type="caution">
    <text evidence="4">The sequence shown here is derived from an EMBL/GenBank/DDBJ whole genome shotgun (WGS) entry which is preliminary data.</text>
</comment>
<sequence length="213" mass="23220">MNDELVAGARAALSDAVHALVGMQVEHVERDGRQVPIPVDSLYDQLREASYGERADGGGARRPEPGSRAPGWSDALSLLELIDRRVGEWSIGAAAVPGRELTVRRLYALADNAWAPEEVGYVRRLARDIDTWAVRARRLLDDEHVWELRAPCPSCGETIVSGQDSAGETVSQYALRANLSSAECLACGMHWAPEYYRMLGQLIGAPTPDGVLE</sequence>
<feature type="domain" description="DUF7340" evidence="2">
    <location>
        <begin position="144"/>
        <end position="204"/>
    </location>
</feature>
<keyword evidence="5" id="KW-1185">Reference proteome</keyword>
<dbReference type="RefSeq" id="WP_067496860.1">
    <property type="nucleotide sequence ID" value="NZ_SNXK01000012.1"/>
</dbReference>
<name>A0A4V3CMJ1_NOCIG</name>
<evidence type="ECO:0000313" key="4">
    <source>
        <dbReference type="EMBL" id="TDP29804.1"/>
    </source>
</evidence>
<dbReference type="Pfam" id="PF24029">
    <property type="entry name" value="DUF7340"/>
    <property type="match status" value="1"/>
</dbReference>
<feature type="compositionally biased region" description="Basic and acidic residues" evidence="1">
    <location>
        <begin position="52"/>
        <end position="65"/>
    </location>
</feature>
<evidence type="ECO:0000259" key="3">
    <source>
        <dbReference type="Pfam" id="PF24030"/>
    </source>
</evidence>
<gene>
    <name evidence="4" type="ORF">DFR75_11272</name>
</gene>
<dbReference type="InterPro" id="IPR055765">
    <property type="entry name" value="DUF7341"/>
</dbReference>
<evidence type="ECO:0000313" key="5">
    <source>
        <dbReference type="Proteomes" id="UP000295087"/>
    </source>
</evidence>
<organism evidence="4 5">
    <name type="scientific">Nocardia ignorata</name>
    <dbReference type="NCBI Taxonomy" id="145285"/>
    <lineage>
        <taxon>Bacteria</taxon>
        <taxon>Bacillati</taxon>
        <taxon>Actinomycetota</taxon>
        <taxon>Actinomycetes</taxon>
        <taxon>Mycobacteriales</taxon>
        <taxon>Nocardiaceae</taxon>
        <taxon>Nocardia</taxon>
    </lineage>
</organism>
<dbReference type="EMBL" id="SNXK01000012">
    <property type="protein sequence ID" value="TDP29804.1"/>
    <property type="molecule type" value="Genomic_DNA"/>
</dbReference>
<reference evidence="4 5" key="1">
    <citation type="submission" date="2019-03" db="EMBL/GenBank/DDBJ databases">
        <title>Genomic Encyclopedia of Type Strains, Phase IV (KMG-IV): sequencing the most valuable type-strain genomes for metagenomic binning, comparative biology and taxonomic classification.</title>
        <authorList>
            <person name="Goeker M."/>
        </authorList>
    </citation>
    <scope>NUCLEOTIDE SEQUENCE [LARGE SCALE GENOMIC DNA]</scope>
    <source>
        <strain evidence="4 5">DSM 44496</strain>
    </source>
</reference>